<evidence type="ECO:0000313" key="4">
    <source>
        <dbReference type="Proteomes" id="UP000286031"/>
    </source>
</evidence>
<sequence>MNAKDEFGWRSIFKVYTSKDILKDSLVPILLSISMIIIGNFSDIPSYQSLSTIIDLCIGIIPTIVSLVLAAYAILLSIYCSNLLNDLKDDEGIKLLSGLNSSFVVCMIIMFIGIFFSIIFKYIHSLNIQFLYSDYVNNTASFLLLYLLLYSIWSMKDIVINIYNLSKAALLS</sequence>
<feature type="transmembrane region" description="Helical" evidence="1">
    <location>
        <begin position="135"/>
        <end position="153"/>
    </location>
</feature>
<comment type="caution">
    <text evidence="2">The sequence shown here is derived from an EMBL/GenBank/DDBJ whole genome shotgun (WGS) entry which is preliminary data.</text>
</comment>
<keyword evidence="1" id="KW-0812">Transmembrane</keyword>
<name>A0A139KXZ9_BACOV</name>
<dbReference type="RefSeq" id="WP_008775955.1">
    <property type="nucleotide sequence ID" value="NZ_JAQCPI010000009.1"/>
</dbReference>
<dbReference type="AlphaFoldDB" id="A0A139KXZ9"/>
<keyword evidence="1" id="KW-1133">Transmembrane helix</keyword>
<feature type="transmembrane region" description="Helical" evidence="1">
    <location>
        <begin position="101"/>
        <end position="123"/>
    </location>
</feature>
<feature type="transmembrane region" description="Helical" evidence="1">
    <location>
        <begin position="21"/>
        <end position="41"/>
    </location>
</feature>
<keyword evidence="1" id="KW-0472">Membrane</keyword>
<reference evidence="2 5" key="2">
    <citation type="journal article" date="2019" name="Nat. Med.">
        <title>A library of human gut bacterial isolates paired with longitudinal multiomics data enables mechanistic microbiome research.</title>
        <authorList>
            <person name="Poyet M."/>
            <person name="Groussin M."/>
            <person name="Gibbons S.M."/>
            <person name="Avila-Pacheco J."/>
            <person name="Jiang X."/>
            <person name="Kearney S.M."/>
            <person name="Perrotta A.R."/>
            <person name="Berdy B."/>
            <person name="Zhao S."/>
            <person name="Lieberman T.D."/>
            <person name="Swanson P.K."/>
            <person name="Smith M."/>
            <person name="Roesemann S."/>
            <person name="Alexander J.E."/>
            <person name="Rich S.A."/>
            <person name="Livny J."/>
            <person name="Vlamakis H."/>
            <person name="Clish C."/>
            <person name="Bullock K."/>
            <person name="Deik A."/>
            <person name="Scott J."/>
            <person name="Pierce K.A."/>
            <person name="Xavier R.J."/>
            <person name="Alm E.J."/>
        </authorList>
    </citation>
    <scope>NUCLEOTIDE SEQUENCE [LARGE SCALE GENOMIC DNA]</scope>
    <source>
        <strain evidence="2 5">BIOML-A160</strain>
    </source>
</reference>
<evidence type="ECO:0000313" key="3">
    <source>
        <dbReference type="EMBL" id="RGX10441.1"/>
    </source>
</evidence>
<dbReference type="EMBL" id="VWLB01000029">
    <property type="protein sequence ID" value="KAA3926571.1"/>
    <property type="molecule type" value="Genomic_DNA"/>
</dbReference>
<gene>
    <name evidence="3" type="ORF">DWV35_10070</name>
    <name evidence="2" type="ORF">F3F25_16885</name>
</gene>
<reference evidence="3 4" key="1">
    <citation type="submission" date="2018-08" db="EMBL/GenBank/DDBJ databases">
        <title>A genome reference for cultivated species of the human gut microbiota.</title>
        <authorList>
            <person name="Zou Y."/>
            <person name="Xue W."/>
            <person name="Luo G."/>
        </authorList>
    </citation>
    <scope>NUCLEOTIDE SEQUENCE [LARGE SCALE GENOMIC DNA]</scope>
    <source>
        <strain evidence="3 4">AF04-46</strain>
    </source>
</reference>
<organism evidence="2 5">
    <name type="scientific">Bacteroides ovatus</name>
    <dbReference type="NCBI Taxonomy" id="28116"/>
    <lineage>
        <taxon>Bacteria</taxon>
        <taxon>Pseudomonadati</taxon>
        <taxon>Bacteroidota</taxon>
        <taxon>Bacteroidia</taxon>
        <taxon>Bacteroidales</taxon>
        <taxon>Bacteroidaceae</taxon>
        <taxon>Bacteroides</taxon>
    </lineage>
</organism>
<evidence type="ECO:0000313" key="5">
    <source>
        <dbReference type="Proteomes" id="UP000365824"/>
    </source>
</evidence>
<dbReference type="Proteomes" id="UP000365824">
    <property type="component" value="Unassembled WGS sequence"/>
</dbReference>
<protein>
    <submittedName>
        <fullName evidence="2">Uncharacterized protein</fullName>
    </submittedName>
</protein>
<dbReference type="EMBL" id="QSBI01000010">
    <property type="protein sequence ID" value="RGX10441.1"/>
    <property type="molecule type" value="Genomic_DNA"/>
</dbReference>
<dbReference type="Proteomes" id="UP000286031">
    <property type="component" value="Unassembled WGS sequence"/>
</dbReference>
<evidence type="ECO:0000313" key="2">
    <source>
        <dbReference type="EMBL" id="KAA3926571.1"/>
    </source>
</evidence>
<proteinExistence type="predicted"/>
<accession>A0A139KXZ9</accession>
<feature type="transmembrane region" description="Helical" evidence="1">
    <location>
        <begin position="53"/>
        <end position="80"/>
    </location>
</feature>
<evidence type="ECO:0000256" key="1">
    <source>
        <dbReference type="SAM" id="Phobius"/>
    </source>
</evidence>